<reference evidence="1 2" key="1">
    <citation type="submission" date="2016-11" db="EMBL/GenBank/DDBJ databases">
        <authorList>
            <person name="Jaros S."/>
            <person name="Januszkiewicz K."/>
            <person name="Wedrychowicz H."/>
        </authorList>
    </citation>
    <scope>NUCLEOTIDE SEQUENCE [LARGE SCALE GENOMIC DNA]</scope>
    <source>
        <strain evidence="1 2">DSM 27621</strain>
    </source>
</reference>
<gene>
    <name evidence="1" type="ORF">SAMN05444407_103315</name>
</gene>
<name>A0A1M6ZP59_9FLAO</name>
<sequence>MYLFNPLYRRKVCNDLCNDGNGDNKMFVIVRDLSLSTVNKGFIKKC</sequence>
<accession>A0A1M6ZP59</accession>
<evidence type="ECO:0000313" key="2">
    <source>
        <dbReference type="Proteomes" id="UP000184069"/>
    </source>
</evidence>
<proteinExistence type="predicted"/>
<evidence type="ECO:0000313" key="1">
    <source>
        <dbReference type="EMBL" id="SHL32230.1"/>
    </source>
</evidence>
<protein>
    <submittedName>
        <fullName evidence="1">Uncharacterized protein</fullName>
    </submittedName>
</protein>
<dbReference type="Proteomes" id="UP000184069">
    <property type="component" value="Unassembled WGS sequence"/>
</dbReference>
<dbReference type="STRING" id="1423959.SAMN05444407_103315"/>
<dbReference type="AlphaFoldDB" id="A0A1M6ZP59"/>
<organism evidence="1 2">
    <name type="scientific">Chryseobacterium contaminans</name>
    <dbReference type="NCBI Taxonomy" id="1423959"/>
    <lineage>
        <taxon>Bacteria</taxon>
        <taxon>Pseudomonadati</taxon>
        <taxon>Bacteroidota</taxon>
        <taxon>Flavobacteriia</taxon>
        <taxon>Flavobacteriales</taxon>
        <taxon>Weeksellaceae</taxon>
        <taxon>Chryseobacterium group</taxon>
        <taxon>Chryseobacterium</taxon>
    </lineage>
</organism>
<dbReference type="EMBL" id="FRBM01000003">
    <property type="protein sequence ID" value="SHL32230.1"/>
    <property type="molecule type" value="Genomic_DNA"/>
</dbReference>